<reference evidence="2" key="1">
    <citation type="submission" date="2021-11" db="EMBL/GenBank/DDBJ databases">
        <title>Description of novel Flavobacterium species.</title>
        <authorList>
            <person name="Saticioglu I.B."/>
            <person name="Ay H."/>
            <person name="Altun S."/>
            <person name="Duman M."/>
        </authorList>
    </citation>
    <scope>NUCLEOTIDE SEQUENCE</scope>
    <source>
        <strain evidence="2">F-30</strain>
    </source>
</reference>
<dbReference type="Pfam" id="PF03572">
    <property type="entry name" value="Peptidase_S41"/>
    <property type="match status" value="1"/>
</dbReference>
<dbReference type="InterPro" id="IPR029045">
    <property type="entry name" value="ClpP/crotonase-like_dom_sf"/>
</dbReference>
<proteinExistence type="predicted"/>
<dbReference type="EMBL" id="JAJJMM010000001">
    <property type="protein sequence ID" value="MCC9063586.1"/>
    <property type="molecule type" value="Genomic_DNA"/>
</dbReference>
<dbReference type="Gene3D" id="3.90.226.10">
    <property type="entry name" value="2-enoyl-CoA Hydratase, Chain A, domain 1"/>
    <property type="match status" value="1"/>
</dbReference>
<dbReference type="Proteomes" id="UP001430679">
    <property type="component" value="Unassembled WGS sequence"/>
</dbReference>
<comment type="caution">
    <text evidence="2">The sequence shown here is derived from an EMBL/GenBank/DDBJ whole genome shotgun (WGS) entry which is preliminary data.</text>
</comment>
<feature type="domain" description="Tail specific protease" evidence="1">
    <location>
        <begin position="435"/>
        <end position="639"/>
    </location>
</feature>
<dbReference type="InterPro" id="IPR005151">
    <property type="entry name" value="Tail-specific_protease"/>
</dbReference>
<dbReference type="SMART" id="SM00245">
    <property type="entry name" value="TSPc"/>
    <property type="match status" value="1"/>
</dbReference>
<protein>
    <recommendedName>
        <fullName evidence="1">Tail specific protease domain-containing protein</fullName>
    </recommendedName>
</protein>
<evidence type="ECO:0000313" key="2">
    <source>
        <dbReference type="EMBL" id="MCC9063586.1"/>
    </source>
</evidence>
<dbReference type="InterPro" id="IPR036034">
    <property type="entry name" value="PDZ_sf"/>
</dbReference>
<dbReference type="CDD" id="cd07562">
    <property type="entry name" value="Peptidase_S41_TRI"/>
    <property type="match status" value="1"/>
</dbReference>
<sequence length="663" mass="75476">MAQENQPKLNMDFESIDSQGRPSDWFEWGDLQTTIDSSNKISGNNSVSIKSFESEKFGSIVYSIPNVFTGKEITLEGYIKASNVSGQVGLLLRIDKDNDAVEFNNMLSMDLKGTFEWTKYKITVPYHDDADAIYIGGLLTGKGKVWFDNFKVSVDGVNIEKLYQDTMSPALAEQDKEFDQGSNFYLNNPTILQIQNIEKLGKLWGHLKYHSASVAKGDYNFDYELIRKLHLINNPEFDSELQIWKEKLTKADQNIRAHYYLDFKKTLNPVFKNESAYSNMKYDDDGLKLIALFRYWSVIEYLFPYKNLTDLQWGDILKKYIPKFLLVDDELSYKLLLIELFKETGDSHASIYNMGEKIEHYFGENQIPITAKIINNQVIVTDFKNIPQLKTGDEILAFDGEKIDIRIARLTKYTIASNVSSQNRDVILKLFLTNKNDVEIRVRRNNKNFNIQANSTKINYFNQNKPSNVELAGDIGYIYPGSLKKNELKEILKRYKNKKGIVIDLRCYPSDYIIDIIGGLMMPEPKEFAKFSATSLKEIGQFKVKGAITVGDNNPDYYKGKVAVLIDENTQSSAEFTVMALRVLPNVAVIGSQTAGADGDVSEIILPGNASTMMSGIGIFYPDMKETQRIGMIPDIKVSPTRKGIEQNIDEVLLEALKFIKKY</sequence>
<gene>
    <name evidence="2" type="ORF">LNP81_11365</name>
</gene>
<keyword evidence="3" id="KW-1185">Reference proteome</keyword>
<dbReference type="RefSeq" id="WP_230035887.1">
    <property type="nucleotide sequence ID" value="NZ_JAJJMM010000001.1"/>
</dbReference>
<organism evidence="2 3">
    <name type="scientific">Flavobacterium piscisymbiosum</name>
    <dbReference type="NCBI Taxonomy" id="2893753"/>
    <lineage>
        <taxon>Bacteria</taxon>
        <taxon>Pseudomonadati</taxon>
        <taxon>Bacteroidota</taxon>
        <taxon>Flavobacteriia</taxon>
        <taxon>Flavobacteriales</taxon>
        <taxon>Flavobacteriaceae</taxon>
        <taxon>Flavobacterium</taxon>
    </lineage>
</organism>
<accession>A0ABS8MF50</accession>
<evidence type="ECO:0000313" key="3">
    <source>
        <dbReference type="Proteomes" id="UP001430679"/>
    </source>
</evidence>
<name>A0ABS8MF50_9FLAO</name>
<dbReference type="SUPFAM" id="SSF52096">
    <property type="entry name" value="ClpP/crotonase"/>
    <property type="match status" value="1"/>
</dbReference>
<dbReference type="Gene3D" id="2.60.120.260">
    <property type="entry name" value="Galactose-binding domain-like"/>
    <property type="match status" value="1"/>
</dbReference>
<evidence type="ECO:0000259" key="1">
    <source>
        <dbReference type="SMART" id="SM00245"/>
    </source>
</evidence>
<dbReference type="Gene3D" id="2.30.42.10">
    <property type="match status" value="1"/>
</dbReference>